<dbReference type="Gene3D" id="1.20.1560.10">
    <property type="entry name" value="ABC transporter type 1, transmembrane domain"/>
    <property type="match status" value="1"/>
</dbReference>
<dbReference type="GO" id="GO:0015421">
    <property type="term" value="F:ABC-type oligopeptide transporter activity"/>
    <property type="evidence" value="ECO:0007669"/>
    <property type="project" value="TreeGrafter"/>
</dbReference>
<dbReference type="Proteomes" id="UP000215596">
    <property type="component" value="Unassembled WGS sequence"/>
</dbReference>
<evidence type="ECO:0000256" key="5">
    <source>
        <dbReference type="ARBA" id="ARBA00022840"/>
    </source>
</evidence>
<evidence type="ECO:0000256" key="2">
    <source>
        <dbReference type="ARBA" id="ARBA00022448"/>
    </source>
</evidence>
<dbReference type="InterPro" id="IPR036640">
    <property type="entry name" value="ABC1_TM_sf"/>
</dbReference>
<dbReference type="PROSITE" id="PS50929">
    <property type="entry name" value="ABC_TM1F"/>
    <property type="match status" value="1"/>
</dbReference>
<dbReference type="PANTHER" id="PTHR43394:SF1">
    <property type="entry name" value="ATP-BINDING CASSETTE SUB-FAMILY B MEMBER 10, MITOCHONDRIAL"/>
    <property type="match status" value="1"/>
</dbReference>
<dbReference type="SMART" id="SM00382">
    <property type="entry name" value="AAA"/>
    <property type="match status" value="1"/>
</dbReference>
<feature type="transmembrane region" description="Helical" evidence="8">
    <location>
        <begin position="268"/>
        <end position="284"/>
    </location>
</feature>
<dbReference type="EMBL" id="NPBY01000057">
    <property type="protein sequence ID" value="PAD74456.1"/>
    <property type="molecule type" value="Genomic_DNA"/>
</dbReference>
<evidence type="ECO:0000313" key="11">
    <source>
        <dbReference type="EMBL" id="PAD74456.1"/>
    </source>
</evidence>
<keyword evidence="2" id="KW-0813">Transport</keyword>
<dbReference type="InterPro" id="IPR011527">
    <property type="entry name" value="ABC1_TM_dom"/>
</dbReference>
<dbReference type="GO" id="GO:0016887">
    <property type="term" value="F:ATP hydrolysis activity"/>
    <property type="evidence" value="ECO:0007669"/>
    <property type="project" value="InterPro"/>
</dbReference>
<dbReference type="PROSITE" id="PS50893">
    <property type="entry name" value="ABC_TRANSPORTER_2"/>
    <property type="match status" value="1"/>
</dbReference>
<dbReference type="CDD" id="cd18549">
    <property type="entry name" value="ABC_6TM_YwjA_like"/>
    <property type="match status" value="1"/>
</dbReference>
<proteinExistence type="predicted"/>
<feature type="transmembrane region" description="Helical" evidence="8">
    <location>
        <begin position="20"/>
        <end position="41"/>
    </location>
</feature>
<evidence type="ECO:0000256" key="3">
    <source>
        <dbReference type="ARBA" id="ARBA00022692"/>
    </source>
</evidence>
<dbReference type="Gene3D" id="3.40.50.300">
    <property type="entry name" value="P-loop containing nucleotide triphosphate hydrolases"/>
    <property type="match status" value="1"/>
</dbReference>
<feature type="transmembrane region" description="Helical" evidence="8">
    <location>
        <begin position="234"/>
        <end position="262"/>
    </location>
</feature>
<evidence type="ECO:0000256" key="4">
    <source>
        <dbReference type="ARBA" id="ARBA00022741"/>
    </source>
</evidence>
<dbReference type="InterPro" id="IPR027417">
    <property type="entry name" value="P-loop_NTPase"/>
</dbReference>
<name>A0A268EMW0_9BACL</name>
<evidence type="ECO:0000259" key="10">
    <source>
        <dbReference type="PROSITE" id="PS50929"/>
    </source>
</evidence>
<sequence>MLRRFVEFYRPHKKLFTLDFTCAVVAGVLELAFPLAVQWVVDSLLPSREWGTIAAAGAGLLALYLVCMGLNFVVSYFGHKLGINIETDMRQKAFNHVQRQSFRYFDNTKTGHVMSRMTNDLFDIGELAHHGPEDFFIAMMTFVGAFGIMWTVNWELALITFTVVPFIVWLIVIFNKKLHKANSEMFSNIADLNARVEDTISGIRVVKSFANEEFEIERFRKNNAAFRYAKLKSYLAMSFSVSGMYMLTRLISLIVLISGAWFAFQGTLSYGELVAFLLYVNIFLKPIDKINALMESYPKGMAGFKRFCDLLDREPEIRDREGARAVSGLQGNIEFHHVTFGYEPERPVLRNLNLRVKAGETIALVGPSGAGKSTICSLIPRFYDIQGGAITIDGLDIRDMTQQSLRSHIGVVQQDVFLFGGTIRENIEYGRLGASEADIMDAVRRAHLEQLIESLPEGLDTVIGERGLKLSGGQRQRLAIARMFLKNPPILILDEATSALDTETEAIIQQSLEELAVNRTTLVIAHRLATIRGADRILVVTDEGIAEEGKHEELLQKNGAYARLHRAQFGSEAVR</sequence>
<evidence type="ECO:0000256" key="1">
    <source>
        <dbReference type="ARBA" id="ARBA00004651"/>
    </source>
</evidence>
<dbReference type="Pfam" id="PF00005">
    <property type="entry name" value="ABC_tran"/>
    <property type="match status" value="1"/>
</dbReference>
<dbReference type="InterPro" id="IPR039421">
    <property type="entry name" value="Type_1_exporter"/>
</dbReference>
<dbReference type="PROSITE" id="PS00211">
    <property type="entry name" value="ABC_TRANSPORTER_1"/>
    <property type="match status" value="1"/>
</dbReference>
<keyword evidence="4" id="KW-0547">Nucleotide-binding</keyword>
<keyword evidence="6 8" id="KW-1133">Transmembrane helix</keyword>
<protein>
    <submittedName>
        <fullName evidence="11">Multidrug ABC transporter ATP-binding protein</fullName>
    </submittedName>
</protein>
<comment type="subcellular location">
    <subcellularLocation>
        <location evidence="1">Cell membrane</location>
        <topology evidence="1">Multi-pass membrane protein</topology>
    </subcellularLocation>
</comment>
<dbReference type="CDD" id="cd03251">
    <property type="entry name" value="ABCC_MsbA"/>
    <property type="match status" value="1"/>
</dbReference>
<reference evidence="11 12" key="1">
    <citation type="submission" date="2017-07" db="EMBL/GenBank/DDBJ databases">
        <title>Isolation and whole genome analysis of endospore-forming bacteria from heroin.</title>
        <authorList>
            <person name="Kalinowski J."/>
            <person name="Ahrens B."/>
            <person name="Al-Dilaimi A."/>
            <person name="Winkler A."/>
            <person name="Wibberg D."/>
            <person name="Schleenbecker U."/>
            <person name="Ruckert C."/>
            <person name="Wolfel R."/>
            <person name="Grass G."/>
        </authorList>
    </citation>
    <scope>NUCLEOTIDE SEQUENCE [LARGE SCALE GENOMIC DNA]</scope>
    <source>
        <strain evidence="11 12">7537-G1</strain>
    </source>
</reference>
<organism evidence="11 12">
    <name type="scientific">Paenibacillus campinasensis</name>
    <dbReference type="NCBI Taxonomy" id="66347"/>
    <lineage>
        <taxon>Bacteria</taxon>
        <taxon>Bacillati</taxon>
        <taxon>Bacillota</taxon>
        <taxon>Bacilli</taxon>
        <taxon>Bacillales</taxon>
        <taxon>Paenibacillaceae</taxon>
        <taxon>Paenibacillus</taxon>
    </lineage>
</organism>
<feature type="transmembrane region" description="Helical" evidence="8">
    <location>
        <begin position="53"/>
        <end position="74"/>
    </location>
</feature>
<dbReference type="PANTHER" id="PTHR43394">
    <property type="entry name" value="ATP-DEPENDENT PERMEASE MDL1, MITOCHONDRIAL"/>
    <property type="match status" value="1"/>
</dbReference>
<gene>
    <name evidence="11" type="ORF">CHH67_17805</name>
</gene>
<comment type="caution">
    <text evidence="11">The sequence shown here is derived from an EMBL/GenBank/DDBJ whole genome shotgun (WGS) entry which is preliminary data.</text>
</comment>
<keyword evidence="7 8" id="KW-0472">Membrane</keyword>
<feature type="transmembrane region" description="Helical" evidence="8">
    <location>
        <begin position="158"/>
        <end position="175"/>
    </location>
</feature>
<evidence type="ECO:0000256" key="6">
    <source>
        <dbReference type="ARBA" id="ARBA00022989"/>
    </source>
</evidence>
<feature type="domain" description="ABC transporter" evidence="9">
    <location>
        <begin position="333"/>
        <end position="567"/>
    </location>
</feature>
<evidence type="ECO:0000313" key="12">
    <source>
        <dbReference type="Proteomes" id="UP000215596"/>
    </source>
</evidence>
<evidence type="ECO:0000259" key="9">
    <source>
        <dbReference type="PROSITE" id="PS50893"/>
    </source>
</evidence>
<feature type="domain" description="ABC transmembrane type-1" evidence="10">
    <location>
        <begin position="22"/>
        <end position="299"/>
    </location>
</feature>
<dbReference type="InterPro" id="IPR003593">
    <property type="entry name" value="AAA+_ATPase"/>
</dbReference>
<dbReference type="AlphaFoldDB" id="A0A268EMW0"/>
<dbReference type="GO" id="GO:0005886">
    <property type="term" value="C:plasma membrane"/>
    <property type="evidence" value="ECO:0007669"/>
    <property type="project" value="UniProtKB-SubCell"/>
</dbReference>
<dbReference type="Pfam" id="PF00664">
    <property type="entry name" value="ABC_membrane"/>
    <property type="match status" value="1"/>
</dbReference>
<dbReference type="FunFam" id="1.20.1560.10:FF:000053">
    <property type="entry name" value="Multidrug ABC transporter ATP-binding protein"/>
    <property type="match status" value="1"/>
</dbReference>
<keyword evidence="5 11" id="KW-0067">ATP-binding</keyword>
<feature type="transmembrane region" description="Helical" evidence="8">
    <location>
        <begin position="135"/>
        <end position="152"/>
    </location>
</feature>
<evidence type="ECO:0000256" key="8">
    <source>
        <dbReference type="SAM" id="Phobius"/>
    </source>
</evidence>
<accession>A0A268EMW0</accession>
<dbReference type="GO" id="GO:0005524">
    <property type="term" value="F:ATP binding"/>
    <property type="evidence" value="ECO:0007669"/>
    <property type="project" value="UniProtKB-KW"/>
</dbReference>
<dbReference type="OrthoDB" id="9770415at2"/>
<evidence type="ECO:0000256" key="7">
    <source>
        <dbReference type="ARBA" id="ARBA00023136"/>
    </source>
</evidence>
<keyword evidence="3 8" id="KW-0812">Transmembrane</keyword>
<dbReference type="FunFam" id="3.40.50.300:FF:000287">
    <property type="entry name" value="Multidrug ABC transporter ATP-binding protein"/>
    <property type="match status" value="1"/>
</dbReference>
<dbReference type="InterPro" id="IPR017871">
    <property type="entry name" value="ABC_transporter-like_CS"/>
</dbReference>
<dbReference type="SUPFAM" id="SSF52540">
    <property type="entry name" value="P-loop containing nucleoside triphosphate hydrolases"/>
    <property type="match status" value="1"/>
</dbReference>
<dbReference type="SUPFAM" id="SSF90123">
    <property type="entry name" value="ABC transporter transmembrane region"/>
    <property type="match status" value="1"/>
</dbReference>
<dbReference type="InterPro" id="IPR003439">
    <property type="entry name" value="ABC_transporter-like_ATP-bd"/>
</dbReference>